<proteinExistence type="predicted"/>
<reference evidence="1" key="1">
    <citation type="journal article" date="2023" name="Plant J.">
        <title>Genome sequences and population genomics provide insights into the demographic history, inbreeding, and mutation load of two 'living fossil' tree species of Dipteronia.</title>
        <authorList>
            <person name="Feng Y."/>
            <person name="Comes H.P."/>
            <person name="Chen J."/>
            <person name="Zhu S."/>
            <person name="Lu R."/>
            <person name="Zhang X."/>
            <person name="Li P."/>
            <person name="Qiu J."/>
            <person name="Olsen K.M."/>
            <person name="Qiu Y."/>
        </authorList>
    </citation>
    <scope>NUCLEOTIDE SEQUENCE</scope>
    <source>
        <strain evidence="1">NBL</strain>
    </source>
</reference>
<dbReference type="AlphaFoldDB" id="A0AAE0AG77"/>
<sequence length="555" mass="60557">MDLMSMEASLYVTSLARSSAVPSRPHVSLRPHGGEAVDGWADPLLGSSSMSVRGSLPRCEAVVSVVDPLVDNVFGPSILSKKSGYVAVRVDPPAYKSRLEVCKFSLIARVVLSSGKKPWKFVDLKAKLPSVWKLNSVWRLISVGVFRLQPWIPNFNPALQKSSNAQVWVRFYDLSWVYRHPNIISDIARGIGVPLRLDRAIMEGDFGHFTCVLVDIDVSIVPPSSLLLERDDFHSSFILVEYENLPALCSIVPPLPFSQCLSLEQVWQWDSGSDTVLGKVSSTSLVASPGFTSLMVPTTSVVTAQVCRPEQGGGSDDSLTDVLVASTHPVVSTIFSDSVSLTASREQHSGSVNAIPIVSRSLAVVTVSNILVVHDSPVDIGSDLSVDLSAAQAFSFSGSGMILESSNTLGLVFDVHSIVPNQTVPVIDSLVQTVPTIVGSFSLRRPPFSHAAHGVRNVSFGSSQISSSVAGAHFTWARGRYPRIRVERRLDRALVSEGCISCWRDISCVALPRRFLDHCPLMIQLSDIENVSPRPFRFQSMWLDHPDFMALVRRI</sequence>
<dbReference type="Proteomes" id="UP001281410">
    <property type="component" value="Unassembled WGS sequence"/>
</dbReference>
<comment type="caution">
    <text evidence="1">The sequence shown here is derived from an EMBL/GenBank/DDBJ whole genome shotgun (WGS) entry which is preliminary data.</text>
</comment>
<evidence type="ECO:0000313" key="2">
    <source>
        <dbReference type="Proteomes" id="UP001281410"/>
    </source>
</evidence>
<name>A0AAE0AG77_9ROSI</name>
<dbReference type="EMBL" id="JANJYJ010000005">
    <property type="protein sequence ID" value="KAK3212712.1"/>
    <property type="molecule type" value="Genomic_DNA"/>
</dbReference>
<accession>A0AAE0AG77</accession>
<dbReference type="PANTHER" id="PTHR31286">
    <property type="entry name" value="GLYCINE-RICH CELL WALL STRUCTURAL PROTEIN 1.8-LIKE"/>
    <property type="match status" value="1"/>
</dbReference>
<gene>
    <name evidence="1" type="ORF">Dsin_017418</name>
</gene>
<organism evidence="1 2">
    <name type="scientific">Dipteronia sinensis</name>
    <dbReference type="NCBI Taxonomy" id="43782"/>
    <lineage>
        <taxon>Eukaryota</taxon>
        <taxon>Viridiplantae</taxon>
        <taxon>Streptophyta</taxon>
        <taxon>Embryophyta</taxon>
        <taxon>Tracheophyta</taxon>
        <taxon>Spermatophyta</taxon>
        <taxon>Magnoliopsida</taxon>
        <taxon>eudicotyledons</taxon>
        <taxon>Gunneridae</taxon>
        <taxon>Pentapetalae</taxon>
        <taxon>rosids</taxon>
        <taxon>malvids</taxon>
        <taxon>Sapindales</taxon>
        <taxon>Sapindaceae</taxon>
        <taxon>Hippocastanoideae</taxon>
        <taxon>Acereae</taxon>
        <taxon>Dipteronia</taxon>
    </lineage>
</organism>
<keyword evidence="2" id="KW-1185">Reference proteome</keyword>
<evidence type="ECO:0008006" key="3">
    <source>
        <dbReference type="Google" id="ProtNLM"/>
    </source>
</evidence>
<protein>
    <recommendedName>
        <fullName evidence="3">DUF4283 domain-containing protein</fullName>
    </recommendedName>
</protein>
<dbReference type="PANTHER" id="PTHR31286:SF60">
    <property type="entry name" value="PROTEIN, PUTATIVE-RELATED"/>
    <property type="match status" value="1"/>
</dbReference>
<evidence type="ECO:0000313" key="1">
    <source>
        <dbReference type="EMBL" id="KAK3212712.1"/>
    </source>
</evidence>
<dbReference type="InterPro" id="IPR040256">
    <property type="entry name" value="At4g02000-like"/>
</dbReference>